<proteinExistence type="predicted"/>
<protein>
    <recommendedName>
        <fullName evidence="3">Interferon-induced protein 44-like</fullName>
    </recommendedName>
</protein>
<dbReference type="SUPFAM" id="SSF52540">
    <property type="entry name" value="P-loop containing nucleoside triphosphate hydrolases"/>
    <property type="match status" value="1"/>
</dbReference>
<accession>A0A6J8CD65</accession>
<sequence length="207" mass="23742">MYQVRDGTSGKPLNFKLHDTRGIEKDQGIDSHELCFLLDGHIPDRYQFNPLVPISTDTKGFVADPHLSEKIHCVVFVFDGSTVDVIPEKVIERIKTIQGRMIKRGVPQVVLLTKIDKVCEATNENLSMVFYSTVIQALVDKVSQIMGLPRSHILPVKNYEAEIELDNNVSILALLTLHQMLHFSDDYMYNYLDQIEESRLRTLKIWE</sequence>
<evidence type="ECO:0008006" key="3">
    <source>
        <dbReference type="Google" id="ProtNLM"/>
    </source>
</evidence>
<evidence type="ECO:0000313" key="2">
    <source>
        <dbReference type="Proteomes" id="UP000507470"/>
    </source>
</evidence>
<evidence type="ECO:0000313" key="1">
    <source>
        <dbReference type="EMBL" id="CAC5394348.1"/>
    </source>
</evidence>
<keyword evidence="2" id="KW-1185">Reference proteome</keyword>
<gene>
    <name evidence="1" type="ORF">MCOR_29103</name>
</gene>
<reference evidence="1 2" key="1">
    <citation type="submission" date="2020-06" db="EMBL/GenBank/DDBJ databases">
        <authorList>
            <person name="Li R."/>
            <person name="Bekaert M."/>
        </authorList>
    </citation>
    <scope>NUCLEOTIDE SEQUENCE [LARGE SCALE GENOMIC DNA]</scope>
    <source>
        <strain evidence="2">wild</strain>
    </source>
</reference>
<dbReference type="OrthoDB" id="25620at2759"/>
<organism evidence="1 2">
    <name type="scientific">Mytilus coruscus</name>
    <name type="common">Sea mussel</name>
    <dbReference type="NCBI Taxonomy" id="42192"/>
    <lineage>
        <taxon>Eukaryota</taxon>
        <taxon>Metazoa</taxon>
        <taxon>Spiralia</taxon>
        <taxon>Lophotrochozoa</taxon>
        <taxon>Mollusca</taxon>
        <taxon>Bivalvia</taxon>
        <taxon>Autobranchia</taxon>
        <taxon>Pteriomorphia</taxon>
        <taxon>Mytilida</taxon>
        <taxon>Mytiloidea</taxon>
        <taxon>Mytilidae</taxon>
        <taxon>Mytilinae</taxon>
        <taxon>Mytilus</taxon>
    </lineage>
</organism>
<dbReference type="EMBL" id="CACVKT020005281">
    <property type="protein sequence ID" value="CAC5394348.1"/>
    <property type="molecule type" value="Genomic_DNA"/>
</dbReference>
<dbReference type="InterPro" id="IPR027417">
    <property type="entry name" value="P-loop_NTPase"/>
</dbReference>
<dbReference type="Gene3D" id="3.40.50.300">
    <property type="entry name" value="P-loop containing nucleotide triphosphate hydrolases"/>
    <property type="match status" value="1"/>
</dbReference>
<dbReference type="PANTHER" id="PTHR14241">
    <property type="entry name" value="INTERFERON-INDUCED PROTEIN 44"/>
    <property type="match status" value="1"/>
</dbReference>
<dbReference type="Proteomes" id="UP000507470">
    <property type="component" value="Unassembled WGS sequence"/>
</dbReference>
<name>A0A6J8CD65_MYTCO</name>
<dbReference type="AlphaFoldDB" id="A0A6J8CD65"/>
<dbReference type="PANTHER" id="PTHR14241:SF32">
    <property type="entry name" value="VWFA DOMAIN-CONTAINING PROTEIN-RELATED"/>
    <property type="match status" value="1"/>
</dbReference>